<accession>A0A926L8K4</accession>
<organism evidence="2 3">
    <name type="scientific">Streptomyces griseicoloratus</name>
    <dbReference type="NCBI Taxonomy" id="2752516"/>
    <lineage>
        <taxon>Bacteria</taxon>
        <taxon>Bacillati</taxon>
        <taxon>Actinomycetota</taxon>
        <taxon>Actinomycetes</taxon>
        <taxon>Kitasatosporales</taxon>
        <taxon>Streptomycetaceae</taxon>
        <taxon>Streptomyces</taxon>
    </lineage>
</organism>
<dbReference type="GO" id="GO:0008410">
    <property type="term" value="F:CoA-transferase activity"/>
    <property type="evidence" value="ECO:0007669"/>
    <property type="project" value="InterPro"/>
</dbReference>
<name>A0A926L8K4_9ACTN</name>
<evidence type="ECO:0000313" key="2">
    <source>
        <dbReference type="EMBL" id="MBD0424635.1"/>
    </source>
</evidence>
<evidence type="ECO:0000313" key="3">
    <source>
        <dbReference type="Proteomes" id="UP000621210"/>
    </source>
</evidence>
<dbReference type="Pfam" id="PF01144">
    <property type="entry name" value="CoA_trans"/>
    <property type="match status" value="1"/>
</dbReference>
<keyword evidence="3" id="KW-1185">Reference proteome</keyword>
<feature type="compositionally biased region" description="Basic and acidic residues" evidence="1">
    <location>
        <begin position="53"/>
        <end position="62"/>
    </location>
</feature>
<dbReference type="InterPro" id="IPR037171">
    <property type="entry name" value="NagB/RpiA_transferase-like"/>
</dbReference>
<evidence type="ECO:0000256" key="1">
    <source>
        <dbReference type="SAM" id="MobiDB-lite"/>
    </source>
</evidence>
<dbReference type="PROSITE" id="PS01273">
    <property type="entry name" value="COA_TRANSF_1"/>
    <property type="match status" value="1"/>
</dbReference>
<dbReference type="InterPro" id="IPR004165">
    <property type="entry name" value="CoA_trans_fam_I"/>
</dbReference>
<dbReference type="Proteomes" id="UP000621210">
    <property type="component" value="Unassembled WGS sequence"/>
</dbReference>
<dbReference type="EMBL" id="JACVQF010000235">
    <property type="protein sequence ID" value="MBD0424635.1"/>
    <property type="molecule type" value="Genomic_DNA"/>
</dbReference>
<dbReference type="Gene3D" id="3.40.1080.10">
    <property type="entry name" value="Glutaconate Coenzyme A-transferase"/>
    <property type="match status" value="1"/>
</dbReference>
<gene>
    <name evidence="2" type="ORF">H0H10_36650</name>
</gene>
<feature type="region of interest" description="Disordered" evidence="1">
    <location>
        <begin position="53"/>
        <end position="77"/>
    </location>
</feature>
<dbReference type="AlphaFoldDB" id="A0A926L8K4"/>
<proteinExistence type="predicted"/>
<protein>
    <submittedName>
        <fullName evidence="2">Uncharacterized protein</fullName>
    </submittedName>
</protein>
<sequence length="77" mass="7791">MDKVRETAADAVREISDGASLAVGGFGLSGVPDALIVLTGELLVLPHVRTGDTCDPSGREQDAQAPAVHSAVVGHDA</sequence>
<reference evidence="2" key="1">
    <citation type="submission" date="2020-09" db="EMBL/GenBank/DDBJ databases">
        <title>Streptomyces grisecoloratus sp. nov., isolated from cotton soil.</title>
        <authorList>
            <person name="Xing L."/>
        </authorList>
    </citation>
    <scope>NUCLEOTIDE SEQUENCE</scope>
    <source>
        <strain evidence="2">TRM S81-3</strain>
    </source>
</reference>
<dbReference type="InterPro" id="IPR004163">
    <property type="entry name" value="CoA_transf_BS"/>
</dbReference>
<dbReference type="SUPFAM" id="SSF100950">
    <property type="entry name" value="NagB/RpiA/CoA transferase-like"/>
    <property type="match status" value="1"/>
</dbReference>
<reference evidence="2" key="2">
    <citation type="submission" date="2020-09" db="EMBL/GenBank/DDBJ databases">
        <authorList>
            <person name="Luo X."/>
        </authorList>
    </citation>
    <scope>NUCLEOTIDE SEQUENCE</scope>
    <source>
        <strain evidence="2">TRM S81-3</strain>
    </source>
</reference>
<comment type="caution">
    <text evidence="2">The sequence shown here is derived from an EMBL/GenBank/DDBJ whole genome shotgun (WGS) entry which is preliminary data.</text>
</comment>